<dbReference type="STRING" id="52770.BSZ40_03280"/>
<dbReference type="OrthoDB" id="5180791at2"/>
<accession>A0A1Q5PY00</accession>
<gene>
    <name evidence="3" type="ORF">BSZ40_03280</name>
</gene>
<dbReference type="Pfam" id="PF11268">
    <property type="entry name" value="DUF3071"/>
    <property type="match status" value="1"/>
</dbReference>
<dbReference type="EMBL" id="MQVS01000002">
    <property type="protein sequence ID" value="OKL52493.1"/>
    <property type="molecule type" value="Genomic_DNA"/>
</dbReference>
<feature type="region of interest" description="Disordered" evidence="1">
    <location>
        <begin position="216"/>
        <end position="314"/>
    </location>
</feature>
<evidence type="ECO:0000259" key="2">
    <source>
        <dbReference type="Pfam" id="PF11268"/>
    </source>
</evidence>
<keyword evidence="4" id="KW-1185">Reference proteome</keyword>
<evidence type="ECO:0000313" key="3">
    <source>
        <dbReference type="EMBL" id="OKL52493.1"/>
    </source>
</evidence>
<evidence type="ECO:0000313" key="4">
    <source>
        <dbReference type="Proteomes" id="UP000185612"/>
    </source>
</evidence>
<dbReference type="InterPro" id="IPR047682">
    <property type="entry name" value="SepH-like"/>
</dbReference>
<dbReference type="InterPro" id="IPR021421">
    <property type="entry name" value="DUF3071"/>
</dbReference>
<evidence type="ECO:0000256" key="1">
    <source>
        <dbReference type="SAM" id="MobiDB-lite"/>
    </source>
</evidence>
<dbReference type="RefSeq" id="WP_073823250.1">
    <property type="nucleotide sequence ID" value="NZ_MQVS01000002.1"/>
</dbReference>
<dbReference type="InParanoid" id="A0A1Q5PY00"/>
<dbReference type="NCBIfam" id="NF040712">
    <property type="entry name" value="SepH"/>
    <property type="match status" value="1"/>
</dbReference>
<feature type="domain" description="DUF3071" evidence="2">
    <location>
        <begin position="1"/>
        <end position="163"/>
    </location>
</feature>
<protein>
    <recommendedName>
        <fullName evidence="2">DUF3071 domain-containing protein</fullName>
    </recommendedName>
</protein>
<name>A0A1Q5PY00_9ACTO</name>
<feature type="compositionally biased region" description="Pro residues" evidence="1">
    <location>
        <begin position="230"/>
        <end position="240"/>
    </location>
</feature>
<dbReference type="Proteomes" id="UP000185612">
    <property type="component" value="Unassembled WGS sequence"/>
</dbReference>
<organism evidence="3 4">
    <name type="scientific">Buchananella hordeovulneris</name>
    <dbReference type="NCBI Taxonomy" id="52770"/>
    <lineage>
        <taxon>Bacteria</taxon>
        <taxon>Bacillati</taxon>
        <taxon>Actinomycetota</taxon>
        <taxon>Actinomycetes</taxon>
        <taxon>Actinomycetales</taxon>
        <taxon>Actinomycetaceae</taxon>
        <taxon>Buchananella</taxon>
    </lineage>
</organism>
<comment type="caution">
    <text evidence="3">The sequence shown here is derived from an EMBL/GenBank/DDBJ whole genome shotgun (WGS) entry which is preliminary data.</text>
</comment>
<feature type="compositionally biased region" description="Acidic residues" evidence="1">
    <location>
        <begin position="241"/>
        <end position="250"/>
    </location>
</feature>
<feature type="compositionally biased region" description="Basic and acidic residues" evidence="1">
    <location>
        <begin position="284"/>
        <end position="293"/>
    </location>
</feature>
<proteinExistence type="predicted"/>
<reference evidence="4" key="1">
    <citation type="submission" date="2016-12" db="EMBL/GenBank/DDBJ databases">
        <authorList>
            <person name="Meng X."/>
        </authorList>
    </citation>
    <scope>NUCLEOTIDE SEQUENCE [LARGE SCALE GENOMIC DNA]</scope>
    <source>
        <strain evidence="4">DSM 20732</strain>
    </source>
</reference>
<dbReference type="AlphaFoldDB" id="A0A1Q5PY00"/>
<feature type="compositionally biased region" description="Low complexity" evidence="1">
    <location>
        <begin position="270"/>
        <end position="283"/>
    </location>
</feature>
<sequence>MIELELLGVDSTGERLVLVSEGGERFTLQIDDSLRGAVRRDRPKLETKEVLGELRPKDLQALIRAGASAAEVAEAAGLSLEHVRKFESPVLGERRWTVERAQACRVGHEGDSPTLGDLVVDRLAARGVDPESLTWDAVRRPGEPWEVVVTFVQSAEEREARWAVDVAAGTVRGLDEQARWLTEMSTPAPPRPRRPEITPAVSITEAILDDLDRQRHQRLARRQADTATPPVRPVLAPAPDPVEEDGEEDAPNSTPPVDDGPQEHPDESAAVDTAPQAPAAAAEEPGHTPETKPAKKARRTMPTWEEIVFGSRSK</sequence>